<dbReference type="EMBL" id="PDJF01000001">
    <property type="protein sequence ID" value="PFG27602.1"/>
    <property type="molecule type" value="Genomic_DNA"/>
</dbReference>
<organism evidence="3 4">
    <name type="scientific">Corynebacterium renale</name>
    <dbReference type="NCBI Taxonomy" id="1724"/>
    <lineage>
        <taxon>Bacteria</taxon>
        <taxon>Bacillati</taxon>
        <taxon>Actinomycetota</taxon>
        <taxon>Actinomycetes</taxon>
        <taxon>Mycobacteriales</taxon>
        <taxon>Corynebacteriaceae</taxon>
        <taxon>Corynebacterium</taxon>
    </lineage>
</organism>
<feature type="region of interest" description="Disordered" evidence="1">
    <location>
        <begin position="101"/>
        <end position="126"/>
    </location>
</feature>
<name>A0A2A9DNQ1_9CORY</name>
<sequence>MVRMKRILLTAALAGGLALAPATAHADVVDKALAALPAGPISCDQANRYWTNEADYNNKVAQANALAAFHPRGGEVRAALARVDEAANRCGLKGGNAAPGAGAGAPAAAPGAGAGAPAPAPAPAAPAAAIDLSGGQPSVTVNVAGQTIALPDVLTILRNLIAQLTGQLNLGSSF</sequence>
<evidence type="ECO:0000256" key="1">
    <source>
        <dbReference type="SAM" id="MobiDB-lite"/>
    </source>
</evidence>
<feature type="chain" id="PRO_5012021276" description="Secreted protein" evidence="2">
    <location>
        <begin position="27"/>
        <end position="174"/>
    </location>
</feature>
<gene>
    <name evidence="3" type="ORF">ATK06_0673</name>
</gene>
<accession>A0A2A9DNQ1</accession>
<reference evidence="3 4" key="1">
    <citation type="submission" date="2017-10" db="EMBL/GenBank/DDBJ databases">
        <title>Sequencing the genomes of 1000 actinobacteria strains.</title>
        <authorList>
            <person name="Klenk H.-P."/>
        </authorList>
    </citation>
    <scope>NUCLEOTIDE SEQUENCE [LARGE SCALE GENOMIC DNA]</scope>
    <source>
        <strain evidence="3 4">DSM 20688</strain>
    </source>
</reference>
<evidence type="ECO:0000256" key="2">
    <source>
        <dbReference type="SAM" id="SignalP"/>
    </source>
</evidence>
<dbReference type="AlphaFoldDB" id="A0A2A9DNQ1"/>
<protein>
    <recommendedName>
        <fullName evidence="5">Secreted protein</fullName>
    </recommendedName>
</protein>
<keyword evidence="2" id="KW-0732">Signal</keyword>
<dbReference type="RefSeq" id="WP_048378664.1">
    <property type="nucleotide sequence ID" value="NZ_PDJF01000001.1"/>
</dbReference>
<keyword evidence="4" id="KW-1185">Reference proteome</keyword>
<evidence type="ECO:0008006" key="5">
    <source>
        <dbReference type="Google" id="ProtNLM"/>
    </source>
</evidence>
<dbReference type="Proteomes" id="UP000221653">
    <property type="component" value="Unassembled WGS sequence"/>
</dbReference>
<evidence type="ECO:0000313" key="3">
    <source>
        <dbReference type="EMBL" id="PFG27602.1"/>
    </source>
</evidence>
<evidence type="ECO:0000313" key="4">
    <source>
        <dbReference type="Proteomes" id="UP000221653"/>
    </source>
</evidence>
<feature type="compositionally biased region" description="Low complexity" evidence="1">
    <location>
        <begin position="101"/>
        <end position="117"/>
    </location>
</feature>
<dbReference type="STRING" id="1724.GCA_001044175_00057"/>
<feature type="signal peptide" evidence="2">
    <location>
        <begin position="1"/>
        <end position="26"/>
    </location>
</feature>
<comment type="caution">
    <text evidence="3">The sequence shown here is derived from an EMBL/GenBank/DDBJ whole genome shotgun (WGS) entry which is preliminary data.</text>
</comment>
<proteinExistence type="predicted"/>